<dbReference type="OrthoDB" id="1637540at2759"/>
<name>A0A371H0W2_MUCPR</name>
<evidence type="ECO:0000313" key="2">
    <source>
        <dbReference type="Proteomes" id="UP000257109"/>
    </source>
</evidence>
<dbReference type="Proteomes" id="UP000257109">
    <property type="component" value="Unassembled WGS sequence"/>
</dbReference>
<dbReference type="EMBL" id="QJKJ01003889">
    <property type="protein sequence ID" value="RDX96431.1"/>
    <property type="molecule type" value="Genomic_DNA"/>
</dbReference>
<reference evidence="1" key="1">
    <citation type="submission" date="2018-05" db="EMBL/GenBank/DDBJ databases">
        <title>Draft genome of Mucuna pruriens seed.</title>
        <authorList>
            <person name="Nnadi N.E."/>
            <person name="Vos R."/>
            <person name="Hasami M.H."/>
            <person name="Devisetty U.K."/>
            <person name="Aguiy J.C."/>
        </authorList>
    </citation>
    <scope>NUCLEOTIDE SEQUENCE [LARGE SCALE GENOMIC DNA]</scope>
    <source>
        <strain evidence="1">JCA_2017</strain>
    </source>
</reference>
<feature type="non-terminal residue" evidence="1">
    <location>
        <position position="1"/>
    </location>
</feature>
<sequence>MEAVLPIEVETHSLRVLMETKLEEVEDLVLKKILPIYKIHKGKWTLNHEGSYVVKKTFFIRSFNPYKHGQ</sequence>
<dbReference type="AlphaFoldDB" id="A0A371H0W2"/>
<protein>
    <submittedName>
        <fullName evidence="1">Uncharacterized protein</fullName>
    </submittedName>
</protein>
<organism evidence="1 2">
    <name type="scientific">Mucuna pruriens</name>
    <name type="common">Velvet bean</name>
    <name type="synonym">Dolichos pruriens</name>
    <dbReference type="NCBI Taxonomy" id="157652"/>
    <lineage>
        <taxon>Eukaryota</taxon>
        <taxon>Viridiplantae</taxon>
        <taxon>Streptophyta</taxon>
        <taxon>Embryophyta</taxon>
        <taxon>Tracheophyta</taxon>
        <taxon>Spermatophyta</taxon>
        <taxon>Magnoliopsida</taxon>
        <taxon>eudicotyledons</taxon>
        <taxon>Gunneridae</taxon>
        <taxon>Pentapetalae</taxon>
        <taxon>rosids</taxon>
        <taxon>fabids</taxon>
        <taxon>Fabales</taxon>
        <taxon>Fabaceae</taxon>
        <taxon>Papilionoideae</taxon>
        <taxon>50 kb inversion clade</taxon>
        <taxon>NPAAA clade</taxon>
        <taxon>indigoferoid/millettioid clade</taxon>
        <taxon>Phaseoleae</taxon>
        <taxon>Mucuna</taxon>
    </lineage>
</organism>
<accession>A0A371H0W2</accession>
<comment type="caution">
    <text evidence="1">The sequence shown here is derived from an EMBL/GenBank/DDBJ whole genome shotgun (WGS) entry which is preliminary data.</text>
</comment>
<proteinExistence type="predicted"/>
<keyword evidence="2" id="KW-1185">Reference proteome</keyword>
<gene>
    <name evidence="1" type="ORF">CR513_20915</name>
</gene>
<evidence type="ECO:0000313" key="1">
    <source>
        <dbReference type="EMBL" id="RDX96431.1"/>
    </source>
</evidence>